<name>A0A919MKS7_9ACTN</name>
<gene>
    <name evidence="2" type="ORF">Ani05nite_67280</name>
</gene>
<dbReference type="RefSeq" id="WP_203775035.1">
    <property type="nucleotide sequence ID" value="NZ_BAAAYJ010000099.1"/>
</dbReference>
<protein>
    <submittedName>
        <fullName evidence="2">Uncharacterized protein</fullName>
    </submittedName>
</protein>
<dbReference type="Proteomes" id="UP000647172">
    <property type="component" value="Unassembled WGS sequence"/>
</dbReference>
<evidence type="ECO:0000256" key="1">
    <source>
        <dbReference type="SAM" id="MobiDB-lite"/>
    </source>
</evidence>
<evidence type="ECO:0000313" key="3">
    <source>
        <dbReference type="Proteomes" id="UP000647172"/>
    </source>
</evidence>
<feature type="compositionally biased region" description="Basic and acidic residues" evidence="1">
    <location>
        <begin position="41"/>
        <end position="78"/>
    </location>
</feature>
<reference evidence="2" key="1">
    <citation type="submission" date="2021-01" db="EMBL/GenBank/DDBJ databases">
        <title>Whole genome shotgun sequence of Actinoplanes nipponensis NBRC 14063.</title>
        <authorList>
            <person name="Komaki H."/>
            <person name="Tamura T."/>
        </authorList>
    </citation>
    <scope>NUCLEOTIDE SEQUENCE</scope>
    <source>
        <strain evidence="2">NBRC 14063</strain>
    </source>
</reference>
<dbReference type="EMBL" id="BOMQ01000079">
    <property type="protein sequence ID" value="GIE53194.1"/>
    <property type="molecule type" value="Genomic_DNA"/>
</dbReference>
<dbReference type="AlphaFoldDB" id="A0A919MKS7"/>
<proteinExistence type="predicted"/>
<sequence>MNTTGPTHIVFTHGDTFYAPPPPPPPRVDDRIRDASAAMEANRRVEETNRQVREMEDRRRETEHRLQEERDRQSRQRMQEQQIQEAERQGRDLQEASRQAHERMRRNAEELRSLDRDLTRLREVHRELATLADPLPAPRSLIDQHRSWWGLRLNTGQLAGRLASLAQANPEYVSRVLAELSGRHAGDTVLRLADQLEDDQIKSLSQSPAGRQLLIQMLGHLHYPRSGRITYNIIRIINIMSPSHQRLREEPWVSDPRVQAALERSGTSLQRAELGADSYIFDEYAVVINEIPRELDLSRLVTAMAAGINEFAESSRFDMLTRFQRRAADRPPTIGELIDIDISGPDDGTVMLVELTDSRFVYQTVATSPHETGAHPEFGAREFGIERLDGDSAILYTRGFSRGDWLIKAANEFTGPVSIPSMLQRWAWQSLLDGASHAIGRQWPIRTAPATWWFVGYDEPR</sequence>
<accession>A0A919MKS7</accession>
<keyword evidence="3" id="KW-1185">Reference proteome</keyword>
<comment type="caution">
    <text evidence="2">The sequence shown here is derived from an EMBL/GenBank/DDBJ whole genome shotgun (WGS) entry which is preliminary data.</text>
</comment>
<feature type="region of interest" description="Disordered" evidence="1">
    <location>
        <begin position="1"/>
        <end position="108"/>
    </location>
</feature>
<evidence type="ECO:0000313" key="2">
    <source>
        <dbReference type="EMBL" id="GIE53194.1"/>
    </source>
</evidence>
<feature type="compositionally biased region" description="Basic and acidic residues" evidence="1">
    <location>
        <begin position="85"/>
        <end position="108"/>
    </location>
</feature>
<organism evidence="2 3">
    <name type="scientific">Actinoplanes nipponensis</name>
    <dbReference type="NCBI Taxonomy" id="135950"/>
    <lineage>
        <taxon>Bacteria</taxon>
        <taxon>Bacillati</taxon>
        <taxon>Actinomycetota</taxon>
        <taxon>Actinomycetes</taxon>
        <taxon>Micromonosporales</taxon>
        <taxon>Micromonosporaceae</taxon>
        <taxon>Actinoplanes</taxon>
    </lineage>
</organism>